<evidence type="ECO:0000313" key="2">
    <source>
        <dbReference type="EMBL" id="KAJ1195548.1"/>
    </source>
</evidence>
<name>A0AAV7V651_PLEWA</name>
<accession>A0AAV7V651</accession>
<evidence type="ECO:0000313" key="3">
    <source>
        <dbReference type="Proteomes" id="UP001066276"/>
    </source>
</evidence>
<reference evidence="2" key="1">
    <citation type="journal article" date="2022" name="bioRxiv">
        <title>Sequencing and chromosome-scale assembly of the giantPleurodeles waltlgenome.</title>
        <authorList>
            <person name="Brown T."/>
            <person name="Elewa A."/>
            <person name="Iarovenko S."/>
            <person name="Subramanian E."/>
            <person name="Araus A.J."/>
            <person name="Petzold A."/>
            <person name="Susuki M."/>
            <person name="Suzuki K.-i.T."/>
            <person name="Hayashi T."/>
            <person name="Toyoda A."/>
            <person name="Oliveira C."/>
            <person name="Osipova E."/>
            <person name="Leigh N.D."/>
            <person name="Simon A."/>
            <person name="Yun M.H."/>
        </authorList>
    </citation>
    <scope>NUCLEOTIDE SEQUENCE</scope>
    <source>
        <strain evidence="2">20211129_DDA</strain>
        <tissue evidence="2">Liver</tissue>
    </source>
</reference>
<dbReference type="EMBL" id="JANPWB010000004">
    <property type="protein sequence ID" value="KAJ1195548.1"/>
    <property type="molecule type" value="Genomic_DNA"/>
</dbReference>
<evidence type="ECO:0000256" key="1">
    <source>
        <dbReference type="SAM" id="MobiDB-lite"/>
    </source>
</evidence>
<dbReference type="AlphaFoldDB" id="A0AAV7V651"/>
<feature type="region of interest" description="Disordered" evidence="1">
    <location>
        <begin position="1"/>
        <end position="26"/>
    </location>
</feature>
<comment type="caution">
    <text evidence="2">The sequence shown here is derived from an EMBL/GenBank/DDBJ whole genome shotgun (WGS) entry which is preliminary data.</text>
</comment>
<sequence>MVTSVPTSFEDSELSQMDDTNAGNGLLGQSNTVRGLSLDSLCLAKSNISGNEQRALSEEKIHQKLQDIGVVKTVKQLQNSQVALRGLMSTGAAGIVIAEEKFAASACILPAPRNPTTFSRGKRIITWRARVVRIFIPTCPGIRMTLAVVLPRIRK</sequence>
<keyword evidence="3" id="KW-1185">Reference proteome</keyword>
<protein>
    <submittedName>
        <fullName evidence="2">Uncharacterized protein</fullName>
    </submittedName>
</protein>
<dbReference type="Proteomes" id="UP001066276">
    <property type="component" value="Chromosome 2_2"/>
</dbReference>
<proteinExistence type="predicted"/>
<gene>
    <name evidence="2" type="ORF">NDU88_004827</name>
</gene>
<organism evidence="2 3">
    <name type="scientific">Pleurodeles waltl</name>
    <name type="common">Iberian ribbed newt</name>
    <dbReference type="NCBI Taxonomy" id="8319"/>
    <lineage>
        <taxon>Eukaryota</taxon>
        <taxon>Metazoa</taxon>
        <taxon>Chordata</taxon>
        <taxon>Craniata</taxon>
        <taxon>Vertebrata</taxon>
        <taxon>Euteleostomi</taxon>
        <taxon>Amphibia</taxon>
        <taxon>Batrachia</taxon>
        <taxon>Caudata</taxon>
        <taxon>Salamandroidea</taxon>
        <taxon>Salamandridae</taxon>
        <taxon>Pleurodelinae</taxon>
        <taxon>Pleurodeles</taxon>
    </lineage>
</organism>